<dbReference type="SUPFAM" id="SSF57959">
    <property type="entry name" value="Leucine zipper domain"/>
    <property type="match status" value="1"/>
</dbReference>
<feature type="coiled-coil region" evidence="6">
    <location>
        <begin position="83"/>
        <end position="117"/>
    </location>
</feature>
<dbReference type="CDD" id="cd14702">
    <property type="entry name" value="bZIP_plant_GBF1"/>
    <property type="match status" value="1"/>
</dbReference>
<dbReference type="SMART" id="SM00338">
    <property type="entry name" value="BRLZ"/>
    <property type="match status" value="1"/>
</dbReference>
<evidence type="ECO:0000256" key="4">
    <source>
        <dbReference type="ARBA" id="ARBA00023163"/>
    </source>
</evidence>
<keyword evidence="4" id="KW-0804">Transcription</keyword>
<dbReference type="EMBL" id="JASCZI010271989">
    <property type="protein sequence ID" value="MED6218886.1"/>
    <property type="molecule type" value="Genomic_DNA"/>
</dbReference>
<evidence type="ECO:0000313" key="9">
    <source>
        <dbReference type="EMBL" id="MED6218886.1"/>
    </source>
</evidence>
<comment type="subcellular location">
    <subcellularLocation>
        <location evidence="1">Nucleus</location>
    </subcellularLocation>
</comment>
<dbReference type="PANTHER" id="PTHR45764">
    <property type="entry name" value="BZIP TRANSCRIPTION FACTOR 44"/>
    <property type="match status" value="1"/>
</dbReference>
<dbReference type="InterPro" id="IPR046347">
    <property type="entry name" value="bZIP_sf"/>
</dbReference>
<evidence type="ECO:0000313" key="10">
    <source>
        <dbReference type="Proteomes" id="UP001341840"/>
    </source>
</evidence>
<accession>A0ABU6ZA69</accession>
<reference evidence="9 10" key="1">
    <citation type="journal article" date="2023" name="Plants (Basel)">
        <title>Bridging the Gap: Combining Genomics and Transcriptomics Approaches to Understand Stylosanthes scabra, an Orphan Legume from the Brazilian Caatinga.</title>
        <authorList>
            <person name="Ferreira-Neto J.R.C."/>
            <person name="da Silva M.D."/>
            <person name="Binneck E."/>
            <person name="de Melo N.F."/>
            <person name="da Silva R.H."/>
            <person name="de Melo A.L.T.M."/>
            <person name="Pandolfi V."/>
            <person name="Bustamante F.O."/>
            <person name="Brasileiro-Vidal A.C."/>
            <person name="Benko-Iseppon A.M."/>
        </authorList>
    </citation>
    <scope>NUCLEOTIDE SEQUENCE [LARGE SCALE GENOMIC DNA]</scope>
    <source>
        <tissue evidence="9">Leaves</tissue>
    </source>
</reference>
<protein>
    <recommendedName>
        <fullName evidence="8">BZIP domain-containing protein</fullName>
    </recommendedName>
</protein>
<keyword evidence="3" id="KW-0238">DNA-binding</keyword>
<evidence type="ECO:0000256" key="3">
    <source>
        <dbReference type="ARBA" id="ARBA00023125"/>
    </source>
</evidence>
<evidence type="ECO:0000256" key="5">
    <source>
        <dbReference type="ARBA" id="ARBA00023242"/>
    </source>
</evidence>
<feature type="domain" description="BZIP" evidence="8">
    <location>
        <begin position="72"/>
        <end position="135"/>
    </location>
</feature>
<dbReference type="Proteomes" id="UP001341840">
    <property type="component" value="Unassembled WGS sequence"/>
</dbReference>
<organism evidence="9 10">
    <name type="scientific">Stylosanthes scabra</name>
    <dbReference type="NCBI Taxonomy" id="79078"/>
    <lineage>
        <taxon>Eukaryota</taxon>
        <taxon>Viridiplantae</taxon>
        <taxon>Streptophyta</taxon>
        <taxon>Embryophyta</taxon>
        <taxon>Tracheophyta</taxon>
        <taxon>Spermatophyta</taxon>
        <taxon>Magnoliopsida</taxon>
        <taxon>eudicotyledons</taxon>
        <taxon>Gunneridae</taxon>
        <taxon>Pentapetalae</taxon>
        <taxon>rosids</taxon>
        <taxon>fabids</taxon>
        <taxon>Fabales</taxon>
        <taxon>Fabaceae</taxon>
        <taxon>Papilionoideae</taxon>
        <taxon>50 kb inversion clade</taxon>
        <taxon>dalbergioids sensu lato</taxon>
        <taxon>Dalbergieae</taxon>
        <taxon>Pterocarpus clade</taxon>
        <taxon>Stylosanthes</taxon>
    </lineage>
</organism>
<name>A0ABU6ZA69_9FABA</name>
<dbReference type="Pfam" id="PF00170">
    <property type="entry name" value="bZIP_1"/>
    <property type="match status" value="1"/>
</dbReference>
<dbReference type="PROSITE" id="PS00036">
    <property type="entry name" value="BZIP_BASIC"/>
    <property type="match status" value="1"/>
</dbReference>
<keyword evidence="2" id="KW-0805">Transcription regulation</keyword>
<evidence type="ECO:0000256" key="2">
    <source>
        <dbReference type="ARBA" id="ARBA00023015"/>
    </source>
</evidence>
<evidence type="ECO:0000259" key="8">
    <source>
        <dbReference type="PROSITE" id="PS50217"/>
    </source>
</evidence>
<evidence type="ECO:0000256" key="6">
    <source>
        <dbReference type="SAM" id="Coils"/>
    </source>
</evidence>
<feature type="region of interest" description="Disordered" evidence="7">
    <location>
        <begin position="42"/>
        <end position="76"/>
    </location>
</feature>
<gene>
    <name evidence="9" type="ORF">PIB30_030660</name>
</gene>
<keyword evidence="6" id="KW-0175">Coiled coil</keyword>
<keyword evidence="10" id="KW-1185">Reference proteome</keyword>
<comment type="caution">
    <text evidence="9">The sequence shown here is derived from an EMBL/GenBank/DDBJ whole genome shotgun (WGS) entry which is preliminary data.</text>
</comment>
<feature type="compositionally biased region" description="Basic and acidic residues" evidence="7">
    <location>
        <begin position="60"/>
        <end position="74"/>
    </location>
</feature>
<dbReference type="Gene3D" id="1.20.5.170">
    <property type="match status" value="1"/>
</dbReference>
<proteinExistence type="predicted"/>
<dbReference type="InterPro" id="IPR045314">
    <property type="entry name" value="bZIP_plant_GBF1"/>
</dbReference>
<evidence type="ECO:0000256" key="1">
    <source>
        <dbReference type="ARBA" id="ARBA00004123"/>
    </source>
</evidence>
<sequence>MLSAISASDPLLGNPFASVFDGAFTPWDCTDVFFPIKPTSPNQAAITTSSSGSDEPNQNHVEEKPGSEAVMDDRKRRRMISNRESARRSRMRKQRHLENLRNELKACRVENQEVKNRLRLILHHCNRVRTENDWLSSERTMLRQKLSYMTQILLFQQLQPQPFSSSTCPCNNNVTPQ</sequence>
<feature type="compositionally biased region" description="Polar residues" evidence="7">
    <location>
        <begin position="42"/>
        <end position="59"/>
    </location>
</feature>
<dbReference type="InterPro" id="IPR004827">
    <property type="entry name" value="bZIP"/>
</dbReference>
<keyword evidence="5" id="KW-0539">Nucleus</keyword>
<dbReference type="PROSITE" id="PS50217">
    <property type="entry name" value="BZIP"/>
    <property type="match status" value="1"/>
</dbReference>
<evidence type="ECO:0000256" key="7">
    <source>
        <dbReference type="SAM" id="MobiDB-lite"/>
    </source>
</evidence>
<dbReference type="PANTHER" id="PTHR45764:SF21">
    <property type="entry name" value="OS03G0770000 PROTEIN"/>
    <property type="match status" value="1"/>
</dbReference>